<evidence type="ECO:0000313" key="2">
    <source>
        <dbReference type="EMBL" id="GAW84708.1"/>
    </source>
</evidence>
<keyword evidence="1" id="KW-0812">Transmembrane</keyword>
<dbReference type="AlphaFoldDB" id="A0A1Y1JTF1"/>
<proteinExistence type="predicted"/>
<dbReference type="EMBL" id="BDQF01000664">
    <property type="protein sequence ID" value="GAW84708.1"/>
    <property type="molecule type" value="Genomic_DNA"/>
</dbReference>
<evidence type="ECO:0008006" key="4">
    <source>
        <dbReference type="Google" id="ProtNLM"/>
    </source>
</evidence>
<accession>A0A1Y1JTF1</accession>
<keyword evidence="1" id="KW-1133">Transmembrane helix</keyword>
<keyword evidence="3" id="KW-1185">Reference proteome</keyword>
<gene>
    <name evidence="2" type="ORF">PGO_004525</name>
</gene>
<organism evidence="2 3">
    <name type="scientific">Plasmodium gonderi</name>
    <dbReference type="NCBI Taxonomy" id="77519"/>
    <lineage>
        <taxon>Eukaryota</taxon>
        <taxon>Sar</taxon>
        <taxon>Alveolata</taxon>
        <taxon>Apicomplexa</taxon>
        <taxon>Aconoidasida</taxon>
        <taxon>Haemosporida</taxon>
        <taxon>Plasmodiidae</taxon>
        <taxon>Plasmodium</taxon>
        <taxon>Plasmodium (Plasmodium)</taxon>
    </lineage>
</organism>
<dbReference type="RefSeq" id="XP_028547297.1">
    <property type="nucleotide sequence ID" value="XM_028691496.1"/>
</dbReference>
<name>A0A1Y1JTF1_PLAGO</name>
<dbReference type="Pfam" id="PF05795">
    <property type="entry name" value="Plasmodium_Vir"/>
    <property type="match status" value="1"/>
</dbReference>
<protein>
    <recommendedName>
        <fullName evidence="4">Variable surface protein</fullName>
    </recommendedName>
</protein>
<reference evidence="3" key="1">
    <citation type="submission" date="2017-04" db="EMBL/GenBank/DDBJ databases">
        <title>Plasmodium gonderi genome.</title>
        <authorList>
            <person name="Arisue N."/>
            <person name="Honma H."/>
            <person name="Kawai S."/>
            <person name="Tougan T."/>
            <person name="Tanabe K."/>
            <person name="Horii T."/>
        </authorList>
    </citation>
    <scope>NUCLEOTIDE SEQUENCE [LARGE SCALE GENOMIC DNA]</scope>
    <source>
        <strain evidence="3">ATCC 30045</strain>
    </source>
</reference>
<evidence type="ECO:0000256" key="1">
    <source>
        <dbReference type="SAM" id="Phobius"/>
    </source>
</evidence>
<sequence length="308" mass="35822">MYAIFDNANNNCERNFIVEYASKLIEKQTWINNPPIKILNALCHVYNDKKKGKIDRSYCDYLYYWIGDIIYNNIEYNINFTPVINVINFILQNNEGSSICNYDKYNIDREEFMDIKQLFDYSKDYNEFKRVISNGSCSADYADLLNKYAFIYSNFKLKCSKFPQESKHCEYINKLIEGKDPIILSCNSGNNNYRYPNEQEHHSRVLDSGVMTVQSRTWGKRQEIYGSGVPTGQYKDANVQDLNHVYSEFLPSHINDTNQSAIIDFLASSSSKNMVMPPLVIGITVLSVILCKVIVYMNKKKCILHYII</sequence>
<dbReference type="InterPro" id="IPR008780">
    <property type="entry name" value="Plasmodium_Vir"/>
</dbReference>
<dbReference type="GeneID" id="39745516"/>
<dbReference type="Proteomes" id="UP000195521">
    <property type="component" value="Unassembled WGS sequence"/>
</dbReference>
<keyword evidence="1" id="KW-0472">Membrane</keyword>
<comment type="caution">
    <text evidence="2">The sequence shown here is derived from an EMBL/GenBank/DDBJ whole genome shotgun (WGS) entry which is preliminary data.</text>
</comment>
<evidence type="ECO:0000313" key="3">
    <source>
        <dbReference type="Proteomes" id="UP000195521"/>
    </source>
</evidence>
<feature type="transmembrane region" description="Helical" evidence="1">
    <location>
        <begin position="275"/>
        <end position="295"/>
    </location>
</feature>